<keyword evidence="5" id="KW-0805">Transcription regulation</keyword>
<evidence type="ECO:0000256" key="1">
    <source>
        <dbReference type="ARBA" id="ARBA00022723"/>
    </source>
</evidence>
<feature type="region of interest" description="Disordered" evidence="9">
    <location>
        <begin position="148"/>
        <end position="171"/>
    </location>
</feature>
<dbReference type="InterPro" id="IPR013087">
    <property type="entry name" value="Znf_C2H2_type"/>
</dbReference>
<sequence>MSAAVACVDYFAADVLMAISSGAVVHRGRPGPEGAGSATGLDVRAPRREAAPPGPPGPPPPVPVVPGPGPGAAAAAAAPHLLAASILADLRGGPGAAAGGASPASSSSAASSPSSGRAPGAAPAAAKSHRCPFPGCAKAYYKSSHLKSHLRTHTGEPGRALGPRGGGLQCPLPRWDPETAWRVGGGEGGAPVLPPRRPGGRGLSGWGARGGRGGHAVGQAVSGWRARRQELGRGAARVAAGSAGGSGLSGPFVFGFISLFFSFGFEFECWAPW</sequence>
<reference evidence="11" key="2">
    <citation type="submission" date="2025-08" db="UniProtKB">
        <authorList>
            <consortium name="Ensembl"/>
        </authorList>
    </citation>
    <scope>IDENTIFICATION</scope>
</reference>
<feature type="compositionally biased region" description="Low complexity" evidence="9">
    <location>
        <begin position="99"/>
        <end position="126"/>
    </location>
</feature>
<evidence type="ECO:0000256" key="5">
    <source>
        <dbReference type="ARBA" id="ARBA00023015"/>
    </source>
</evidence>
<feature type="domain" description="C2H2-type" evidence="10">
    <location>
        <begin position="129"/>
        <end position="158"/>
    </location>
</feature>
<dbReference type="PROSITE" id="PS50157">
    <property type="entry name" value="ZINC_FINGER_C2H2_2"/>
    <property type="match status" value="1"/>
</dbReference>
<dbReference type="GO" id="GO:0003677">
    <property type="term" value="F:DNA binding"/>
    <property type="evidence" value="ECO:0007669"/>
    <property type="project" value="UniProtKB-KW"/>
</dbReference>
<dbReference type="PROSITE" id="PS00028">
    <property type="entry name" value="ZINC_FINGER_C2H2_1"/>
    <property type="match status" value="1"/>
</dbReference>
<keyword evidence="6" id="KW-0238">DNA-binding</keyword>
<keyword evidence="7" id="KW-0804">Transcription</keyword>
<proteinExistence type="predicted"/>
<dbReference type="SUPFAM" id="SSF57667">
    <property type="entry name" value="beta-beta-alpha zinc fingers"/>
    <property type="match status" value="1"/>
</dbReference>
<dbReference type="PANTHER" id="PTHR23235:SF71">
    <property type="entry name" value="KRUEPPEL-LIKE FACTOR 16"/>
    <property type="match status" value="1"/>
</dbReference>
<keyword evidence="2" id="KW-0677">Repeat</keyword>
<evidence type="ECO:0000256" key="9">
    <source>
        <dbReference type="SAM" id="MobiDB-lite"/>
    </source>
</evidence>
<evidence type="ECO:0000256" key="4">
    <source>
        <dbReference type="ARBA" id="ARBA00022833"/>
    </source>
</evidence>
<keyword evidence="1" id="KW-0479">Metal-binding</keyword>
<dbReference type="FunFam" id="3.30.160.60:FF:000232">
    <property type="entry name" value="Krueppel-like factor 9"/>
    <property type="match status" value="1"/>
</dbReference>
<evidence type="ECO:0000256" key="3">
    <source>
        <dbReference type="ARBA" id="ARBA00022771"/>
    </source>
</evidence>
<reference evidence="11 12" key="1">
    <citation type="submission" date="2017-08" db="EMBL/GenBank/DDBJ databases">
        <title>USMARCv1.0.</title>
        <authorList>
            <person name="Hannum G.I."/>
            <person name="Koren S."/>
            <person name="Schroeder S.G."/>
            <person name="Chin S.C."/>
            <person name="Nonneman D.J."/>
            <person name="Becker S.A."/>
            <person name="Rosen B.D."/>
            <person name="Bickhart D.M."/>
            <person name="Putnam N.H."/>
            <person name="Green R.E."/>
            <person name="Tuggle C.K."/>
            <person name="Liu H."/>
            <person name="Rohrer G.A."/>
            <person name="Warr A."/>
            <person name="Hall R."/>
            <person name="Kim K."/>
            <person name="Hume D.A."/>
            <person name="Talbot R."/>
            <person name="Chow W."/>
            <person name="Howe K."/>
            <person name="Schwartz A.S."/>
            <person name="Watson M."/>
            <person name="Archibald A.L."/>
            <person name="Phillippy A.M."/>
            <person name="Smith T.P.L."/>
        </authorList>
    </citation>
    <scope>NUCLEOTIDE SEQUENCE [LARGE SCALE GENOMIC DNA]</scope>
</reference>
<evidence type="ECO:0000256" key="8">
    <source>
        <dbReference type="PROSITE-ProRule" id="PRU00042"/>
    </source>
</evidence>
<evidence type="ECO:0000256" key="6">
    <source>
        <dbReference type="ARBA" id="ARBA00023125"/>
    </source>
</evidence>
<evidence type="ECO:0000313" key="11">
    <source>
        <dbReference type="Ensembl" id="ENSSSCP00070045233.1"/>
    </source>
</evidence>
<name>A0A4X1VT72_PIG</name>
<gene>
    <name evidence="11" type="primary">KLF16</name>
</gene>
<protein>
    <submittedName>
        <fullName evidence="11">KLF transcription factor 16</fullName>
    </submittedName>
</protein>
<evidence type="ECO:0000313" key="12">
    <source>
        <dbReference type="Proteomes" id="UP000314985"/>
    </source>
</evidence>
<keyword evidence="4" id="KW-0862">Zinc</keyword>
<feature type="region of interest" description="Disordered" evidence="9">
    <location>
        <begin position="25"/>
        <end position="74"/>
    </location>
</feature>
<dbReference type="AlphaFoldDB" id="A0A4X1VT72"/>
<accession>A0A4X1VT72</accession>
<evidence type="ECO:0000259" key="10">
    <source>
        <dbReference type="PROSITE" id="PS50157"/>
    </source>
</evidence>
<evidence type="ECO:0000256" key="7">
    <source>
        <dbReference type="ARBA" id="ARBA00023163"/>
    </source>
</evidence>
<evidence type="ECO:0000256" key="2">
    <source>
        <dbReference type="ARBA" id="ARBA00022737"/>
    </source>
</evidence>
<dbReference type="CDD" id="cd21573">
    <property type="entry name" value="KLF16_N"/>
    <property type="match status" value="1"/>
</dbReference>
<feature type="compositionally biased region" description="Pro residues" evidence="9">
    <location>
        <begin position="52"/>
        <end position="69"/>
    </location>
</feature>
<keyword evidence="3 8" id="KW-0863">Zinc-finger</keyword>
<dbReference type="PANTHER" id="PTHR23235">
    <property type="entry name" value="KRUEPPEL-LIKE TRANSCRIPTION FACTOR"/>
    <property type="match status" value="1"/>
</dbReference>
<organism evidence="11 12">
    <name type="scientific">Sus scrofa</name>
    <name type="common">Pig</name>
    <dbReference type="NCBI Taxonomy" id="9823"/>
    <lineage>
        <taxon>Eukaryota</taxon>
        <taxon>Metazoa</taxon>
        <taxon>Chordata</taxon>
        <taxon>Craniata</taxon>
        <taxon>Vertebrata</taxon>
        <taxon>Euteleostomi</taxon>
        <taxon>Mammalia</taxon>
        <taxon>Eutheria</taxon>
        <taxon>Laurasiatheria</taxon>
        <taxon>Artiodactyla</taxon>
        <taxon>Suina</taxon>
        <taxon>Suidae</taxon>
        <taxon>Sus</taxon>
    </lineage>
</organism>
<feature type="region of interest" description="Disordered" evidence="9">
    <location>
        <begin position="94"/>
        <end position="129"/>
    </location>
</feature>
<dbReference type="Ensembl" id="ENSSSCT00070053377.1">
    <property type="protein sequence ID" value="ENSSSCP00070045233.1"/>
    <property type="gene ID" value="ENSSSCG00070026626.1"/>
</dbReference>
<dbReference type="Proteomes" id="UP000314985">
    <property type="component" value="Chromosome 2"/>
</dbReference>
<dbReference type="Gene3D" id="3.30.160.60">
    <property type="entry name" value="Classic Zinc Finger"/>
    <property type="match status" value="1"/>
</dbReference>
<dbReference type="GO" id="GO:0008270">
    <property type="term" value="F:zinc ion binding"/>
    <property type="evidence" value="ECO:0007669"/>
    <property type="project" value="UniProtKB-KW"/>
</dbReference>
<dbReference type="InterPro" id="IPR036236">
    <property type="entry name" value="Znf_C2H2_sf"/>
</dbReference>